<dbReference type="InParanoid" id="A0A078AQ31"/>
<protein>
    <submittedName>
        <fullName evidence="1">Uncharacterized protein</fullName>
    </submittedName>
</protein>
<name>A0A078AQ31_STYLE</name>
<dbReference type="AlphaFoldDB" id="A0A078AQ31"/>
<keyword evidence="2" id="KW-1185">Reference proteome</keyword>
<sequence length="137" mass="16237">MLQSEQKNLGMVIKYNVHNKIAECLQMNKICKNICQMRYFNYTRHKKETNQFHQIHQRSFVLLRIAMDLFNRKRKNKIKQLVQNARQNTAFNAARIGMKENARKKKIICFKNGLQTSKVITVQNVNLPLKKMKVVTT</sequence>
<dbReference type="Proteomes" id="UP000039865">
    <property type="component" value="Unassembled WGS sequence"/>
</dbReference>
<dbReference type="EMBL" id="CCKQ01012840">
    <property type="protein sequence ID" value="CDW84480.1"/>
    <property type="molecule type" value="Genomic_DNA"/>
</dbReference>
<gene>
    <name evidence="1" type="primary">Contig8155.g8698</name>
    <name evidence="1" type="ORF">STYLEM_13543</name>
</gene>
<proteinExistence type="predicted"/>
<accession>A0A078AQ31</accession>
<reference evidence="1 2" key="1">
    <citation type="submission" date="2014-06" db="EMBL/GenBank/DDBJ databases">
        <authorList>
            <person name="Swart Estienne"/>
        </authorList>
    </citation>
    <scope>NUCLEOTIDE SEQUENCE [LARGE SCALE GENOMIC DNA]</scope>
    <source>
        <strain evidence="1 2">130c</strain>
    </source>
</reference>
<organism evidence="1 2">
    <name type="scientific">Stylonychia lemnae</name>
    <name type="common">Ciliate</name>
    <dbReference type="NCBI Taxonomy" id="5949"/>
    <lineage>
        <taxon>Eukaryota</taxon>
        <taxon>Sar</taxon>
        <taxon>Alveolata</taxon>
        <taxon>Ciliophora</taxon>
        <taxon>Intramacronucleata</taxon>
        <taxon>Spirotrichea</taxon>
        <taxon>Stichotrichia</taxon>
        <taxon>Sporadotrichida</taxon>
        <taxon>Oxytrichidae</taxon>
        <taxon>Stylonychinae</taxon>
        <taxon>Stylonychia</taxon>
    </lineage>
</organism>
<evidence type="ECO:0000313" key="2">
    <source>
        <dbReference type="Proteomes" id="UP000039865"/>
    </source>
</evidence>
<evidence type="ECO:0000313" key="1">
    <source>
        <dbReference type="EMBL" id="CDW84480.1"/>
    </source>
</evidence>